<keyword evidence="1" id="KW-0812">Transmembrane</keyword>
<evidence type="ECO:0000313" key="3">
    <source>
        <dbReference type="Proteomes" id="UP000004374"/>
    </source>
</evidence>
<keyword evidence="1" id="KW-0472">Membrane</keyword>
<comment type="caution">
    <text evidence="2">The sequence shown here is derived from an EMBL/GenBank/DDBJ whole genome shotgun (WGS) entry which is preliminary data.</text>
</comment>
<protein>
    <submittedName>
        <fullName evidence="2">Uncharacterized protein</fullName>
    </submittedName>
</protein>
<dbReference type="EMBL" id="BAFK01000004">
    <property type="protein sequence ID" value="GAB58033.1"/>
    <property type="molecule type" value="Genomic_DNA"/>
</dbReference>
<dbReference type="STRING" id="562729.RNAN_1004"/>
<proteinExistence type="predicted"/>
<keyword evidence="1" id="KW-1133">Transmembrane helix</keyword>
<evidence type="ECO:0000313" key="2">
    <source>
        <dbReference type="EMBL" id="GAB58033.1"/>
    </source>
</evidence>
<sequence length="39" mass="4372">MLNIFYVVENIQELMFLSAGIASALSLLTCTVFCFPKDE</sequence>
<keyword evidence="3" id="KW-1185">Reference proteome</keyword>
<gene>
    <name evidence="2" type="ORF">RNAN_1004</name>
</gene>
<accession>I1DVF5</accession>
<evidence type="ECO:0000256" key="1">
    <source>
        <dbReference type="SAM" id="Phobius"/>
    </source>
</evidence>
<dbReference type="Proteomes" id="UP000004374">
    <property type="component" value="Unassembled WGS sequence"/>
</dbReference>
<name>I1DVF5_9GAMM</name>
<organism evidence="2 3">
    <name type="scientific">Rheinheimera nanhaiensis E407-8</name>
    <dbReference type="NCBI Taxonomy" id="562729"/>
    <lineage>
        <taxon>Bacteria</taxon>
        <taxon>Pseudomonadati</taxon>
        <taxon>Pseudomonadota</taxon>
        <taxon>Gammaproteobacteria</taxon>
        <taxon>Chromatiales</taxon>
        <taxon>Chromatiaceae</taxon>
        <taxon>Rheinheimera</taxon>
    </lineage>
</organism>
<reference evidence="2 3" key="1">
    <citation type="journal article" date="2012" name="J. Bacteriol.">
        <title>Genome Sequence of the Protease-Producing Bacterium Rheinheimera nanhaiensis E407-8T, Isolated from Deep-Sea Sediment of the South China Sea.</title>
        <authorList>
            <person name="Zhang X.-Y."/>
            <person name="Zhang Y.-J."/>
            <person name="Qin Q.-L."/>
            <person name="Xie B.-B."/>
            <person name="Chen X.-L."/>
            <person name="Zhou B.-C."/>
            <person name="Zhang Y.-Z."/>
        </authorList>
    </citation>
    <scope>NUCLEOTIDE SEQUENCE [LARGE SCALE GENOMIC DNA]</scope>
    <source>
        <strain evidence="2 3">E407-8</strain>
    </source>
</reference>
<feature type="transmembrane region" description="Helical" evidence="1">
    <location>
        <begin position="14"/>
        <end position="35"/>
    </location>
</feature>
<dbReference type="AlphaFoldDB" id="I1DVF5"/>